<evidence type="ECO:0008006" key="3">
    <source>
        <dbReference type="Google" id="ProtNLM"/>
    </source>
</evidence>
<organism evidence="1 2">
    <name type="scientific">Arcticibacter tournemirensis</name>
    <dbReference type="NCBI Taxonomy" id="699437"/>
    <lineage>
        <taxon>Bacteria</taxon>
        <taxon>Pseudomonadati</taxon>
        <taxon>Bacteroidota</taxon>
        <taxon>Sphingobacteriia</taxon>
        <taxon>Sphingobacteriales</taxon>
        <taxon>Sphingobacteriaceae</taxon>
        <taxon>Arcticibacter</taxon>
    </lineage>
</organism>
<proteinExistence type="predicted"/>
<sequence length="326" mass="36879">MEQIIPAIIALEKLRNGVPQFLFSHPVYPSASEQVRKEVLSFKQDNPDSQEIDVIVNSPGGLADDAYRIIRTFRKNFETVNIIVPLWAKSAATLLSLGGSRIILDEFGEFGPLDAQLAKIRDDSPEIERESALNDEHSLRRIETRFKEMFETIFIRLYEHKKINIPKAELSHQLFKNLSKFYEPLLKQIDPYKLGDKRRKLDIGGQYANRILLQFGSMKETVPVRLLVDFLVDGCPDHGYVIDYDLISQFLSNVYTPEAFAGIKYEESLTTLSNLLMNEEPDPFIGFVLNPMPADVNDAIIAEGLKDLISTSEGVTSEEVTTSVPI</sequence>
<protein>
    <recommendedName>
        <fullName evidence="3">Serine protease</fullName>
    </recommendedName>
</protein>
<dbReference type="GO" id="GO:0016020">
    <property type="term" value="C:membrane"/>
    <property type="evidence" value="ECO:0007669"/>
    <property type="project" value="InterPro"/>
</dbReference>
<evidence type="ECO:0000313" key="1">
    <source>
        <dbReference type="EMBL" id="RXF67962.1"/>
    </source>
</evidence>
<dbReference type="PANTHER" id="PTHR35984">
    <property type="entry name" value="PERIPLASMIC SERINE PROTEASE"/>
    <property type="match status" value="1"/>
</dbReference>
<dbReference type="InterPro" id="IPR029045">
    <property type="entry name" value="ClpP/crotonase-like_dom_sf"/>
</dbReference>
<evidence type="ECO:0000313" key="2">
    <source>
        <dbReference type="Proteomes" id="UP000290848"/>
    </source>
</evidence>
<dbReference type="EMBL" id="RXOC01000013">
    <property type="protein sequence ID" value="RXF67962.1"/>
    <property type="molecule type" value="Genomic_DNA"/>
</dbReference>
<accession>A0A4V1KHQ0</accession>
<reference evidence="1 2" key="1">
    <citation type="submission" date="2018-12" db="EMBL/GenBank/DDBJ databases">
        <title>The Draft Genome Sequence of the Soil Bacterium Pedobacter tournemirensis R1.</title>
        <authorList>
            <person name="He J."/>
        </authorList>
    </citation>
    <scope>NUCLEOTIDE SEQUENCE [LARGE SCALE GENOMIC DNA]</scope>
    <source>
        <strain evidence="1 2">R1</strain>
    </source>
</reference>
<gene>
    <name evidence="1" type="ORF">EKH83_16925</name>
</gene>
<name>A0A4V1KHQ0_9SPHI</name>
<dbReference type="RefSeq" id="WP_128770650.1">
    <property type="nucleotide sequence ID" value="NZ_RXOC01000013.1"/>
</dbReference>
<dbReference type="Proteomes" id="UP000290848">
    <property type="component" value="Unassembled WGS sequence"/>
</dbReference>
<dbReference type="SUPFAM" id="SSF52096">
    <property type="entry name" value="ClpP/crotonase"/>
    <property type="match status" value="1"/>
</dbReference>
<dbReference type="Gene3D" id="3.90.226.10">
    <property type="entry name" value="2-enoyl-CoA Hydratase, Chain A, domain 1"/>
    <property type="match status" value="1"/>
</dbReference>
<dbReference type="AlphaFoldDB" id="A0A4V1KHQ0"/>
<dbReference type="InterPro" id="IPR002825">
    <property type="entry name" value="Pept_S49_ser-pept_pro"/>
</dbReference>
<dbReference type="Pfam" id="PF01972">
    <property type="entry name" value="SDH_protease"/>
    <property type="match status" value="1"/>
</dbReference>
<dbReference type="PANTHER" id="PTHR35984:SF1">
    <property type="entry name" value="PERIPLASMIC SERINE PROTEASE"/>
    <property type="match status" value="1"/>
</dbReference>
<comment type="caution">
    <text evidence="1">The sequence shown here is derived from an EMBL/GenBank/DDBJ whole genome shotgun (WGS) entry which is preliminary data.</text>
</comment>